<organism evidence="4 5">
    <name type="scientific">Rugamonas aquatica</name>
    <dbReference type="NCBI Taxonomy" id="2743357"/>
    <lineage>
        <taxon>Bacteria</taxon>
        <taxon>Pseudomonadati</taxon>
        <taxon>Pseudomonadota</taxon>
        <taxon>Betaproteobacteria</taxon>
        <taxon>Burkholderiales</taxon>
        <taxon>Oxalobacteraceae</taxon>
        <taxon>Telluria group</taxon>
        <taxon>Rugamonas</taxon>
    </lineage>
</organism>
<keyword evidence="5" id="KW-1185">Reference proteome</keyword>
<evidence type="ECO:0000313" key="4">
    <source>
        <dbReference type="EMBL" id="MQA39205.1"/>
    </source>
</evidence>
<dbReference type="PROSITE" id="PS50110">
    <property type="entry name" value="RESPONSE_REGULATORY"/>
    <property type="match status" value="1"/>
</dbReference>
<dbReference type="SMART" id="SM00448">
    <property type="entry name" value="REC"/>
    <property type="match status" value="1"/>
</dbReference>
<evidence type="ECO:0000256" key="1">
    <source>
        <dbReference type="ARBA" id="ARBA00022553"/>
    </source>
</evidence>
<gene>
    <name evidence="4" type="ORF">GEV02_13695</name>
</gene>
<dbReference type="InterPro" id="IPR001789">
    <property type="entry name" value="Sig_transdc_resp-reg_receiver"/>
</dbReference>
<dbReference type="RefSeq" id="WP_152838473.1">
    <property type="nucleotide sequence ID" value="NZ_WHUG01000004.1"/>
</dbReference>
<dbReference type="PANTHER" id="PTHR44591">
    <property type="entry name" value="STRESS RESPONSE REGULATOR PROTEIN 1"/>
    <property type="match status" value="1"/>
</dbReference>
<dbReference type="GO" id="GO:0000160">
    <property type="term" value="P:phosphorelay signal transduction system"/>
    <property type="evidence" value="ECO:0007669"/>
    <property type="project" value="InterPro"/>
</dbReference>
<reference evidence="4 5" key="1">
    <citation type="submission" date="2019-10" db="EMBL/GenBank/DDBJ databases">
        <title>Two novel species isolated from a subtropical stream in China.</title>
        <authorList>
            <person name="Lu H."/>
        </authorList>
    </citation>
    <scope>NUCLEOTIDE SEQUENCE [LARGE SCALE GENOMIC DNA]</scope>
    <source>
        <strain evidence="4 5">FT29W</strain>
    </source>
</reference>
<dbReference type="Gene3D" id="3.30.450.20">
    <property type="entry name" value="PAS domain"/>
    <property type="match status" value="1"/>
</dbReference>
<proteinExistence type="predicted"/>
<name>A0A6A7N2H1_9BURK</name>
<dbReference type="AlphaFoldDB" id="A0A6A7N2H1"/>
<feature type="domain" description="Response regulatory" evidence="3">
    <location>
        <begin position="156"/>
        <end position="267"/>
    </location>
</feature>
<dbReference type="PANTHER" id="PTHR44591:SF3">
    <property type="entry name" value="RESPONSE REGULATORY DOMAIN-CONTAINING PROTEIN"/>
    <property type="match status" value="1"/>
</dbReference>
<accession>A0A6A7N2H1</accession>
<sequence>MTSSAPVAPPSPDWSRTALGDPAGWPLPLRLTVDILLNSPSAMLLMWGPEQIMVYNDAYAALIGLSSLRAPGGSVPSIQPAAWSWNGAAIGQAWAGGSASYRGVTLPAWRNNGVAQLALDLYYTPVRDAAGQVAGVLCTLAAAQAAPLADTARPLRMLVVEDNADARYLVCETLRALGHEVQAATTGEDALPELSRQCFDVLFTDVSLPGMSGVELARKALQQTPALQLLFASGYGDELTRHLEFPAQSLQKPYDIEQLQAALEQIARRIGNTQA</sequence>
<feature type="modified residue" description="4-aspartylphosphate" evidence="2">
    <location>
        <position position="205"/>
    </location>
</feature>
<dbReference type="InterPro" id="IPR050595">
    <property type="entry name" value="Bact_response_regulator"/>
</dbReference>
<dbReference type="Pfam" id="PF00072">
    <property type="entry name" value="Response_reg"/>
    <property type="match status" value="1"/>
</dbReference>
<evidence type="ECO:0000256" key="2">
    <source>
        <dbReference type="PROSITE-ProRule" id="PRU00169"/>
    </source>
</evidence>
<dbReference type="SUPFAM" id="SSF52172">
    <property type="entry name" value="CheY-like"/>
    <property type="match status" value="1"/>
</dbReference>
<dbReference type="InterPro" id="IPR011006">
    <property type="entry name" value="CheY-like_superfamily"/>
</dbReference>
<dbReference type="Proteomes" id="UP000440498">
    <property type="component" value="Unassembled WGS sequence"/>
</dbReference>
<dbReference type="SUPFAM" id="SSF55785">
    <property type="entry name" value="PYP-like sensor domain (PAS domain)"/>
    <property type="match status" value="1"/>
</dbReference>
<protein>
    <submittedName>
        <fullName evidence="4">Response regulator</fullName>
    </submittedName>
</protein>
<keyword evidence="1 2" id="KW-0597">Phosphoprotein</keyword>
<dbReference type="EMBL" id="WHUG01000004">
    <property type="protein sequence ID" value="MQA39205.1"/>
    <property type="molecule type" value="Genomic_DNA"/>
</dbReference>
<evidence type="ECO:0000313" key="5">
    <source>
        <dbReference type="Proteomes" id="UP000440498"/>
    </source>
</evidence>
<comment type="caution">
    <text evidence="4">The sequence shown here is derived from an EMBL/GenBank/DDBJ whole genome shotgun (WGS) entry which is preliminary data.</text>
</comment>
<evidence type="ECO:0000259" key="3">
    <source>
        <dbReference type="PROSITE" id="PS50110"/>
    </source>
</evidence>
<dbReference type="InterPro" id="IPR035965">
    <property type="entry name" value="PAS-like_dom_sf"/>
</dbReference>
<dbReference type="Gene3D" id="3.40.50.2300">
    <property type="match status" value="1"/>
</dbReference>